<evidence type="ECO:0000256" key="2">
    <source>
        <dbReference type="ARBA" id="ARBA00022801"/>
    </source>
</evidence>
<evidence type="ECO:0000256" key="3">
    <source>
        <dbReference type="ARBA" id="ARBA00022840"/>
    </source>
</evidence>
<dbReference type="Pfam" id="PF19263">
    <property type="entry name" value="DUF5906"/>
    <property type="match status" value="1"/>
</dbReference>
<reference evidence="6" key="1">
    <citation type="submission" date="2015-07" db="EMBL/GenBank/DDBJ databases">
        <authorList>
            <person name="Rodrigo-Torres Lidia"/>
            <person name="Arahal R.David."/>
        </authorList>
    </citation>
    <scope>NUCLEOTIDE SEQUENCE [LARGE SCALE GENOMIC DNA]</scope>
    <source>
        <strain evidence="6">CECT 5096</strain>
    </source>
</reference>
<protein>
    <recommendedName>
        <fullName evidence="4">SF3 helicase domain-containing protein</fullName>
    </recommendedName>
</protein>
<dbReference type="InterPro" id="IPR027417">
    <property type="entry name" value="P-loop_NTPase"/>
</dbReference>
<evidence type="ECO:0000256" key="1">
    <source>
        <dbReference type="ARBA" id="ARBA00022741"/>
    </source>
</evidence>
<proteinExistence type="predicted"/>
<dbReference type="InterPro" id="IPR006500">
    <property type="entry name" value="Helicase_put_C_phage/plasmid"/>
</dbReference>
<dbReference type="STRING" id="311410.LA5095_00009"/>
<dbReference type="GO" id="GO:0016787">
    <property type="term" value="F:hydrolase activity"/>
    <property type="evidence" value="ECO:0007669"/>
    <property type="project" value="UniProtKB-KW"/>
</dbReference>
<accession>A0A0M7ADA4</accession>
<dbReference type="PANTHER" id="PTHR35372:SF2">
    <property type="entry name" value="SF3 HELICASE DOMAIN-CONTAINING PROTEIN"/>
    <property type="match status" value="1"/>
</dbReference>
<keyword evidence="1" id="KW-0547">Nucleotide-binding</keyword>
<keyword evidence="2" id="KW-0378">Hydrolase</keyword>
<dbReference type="InterPro" id="IPR014818">
    <property type="entry name" value="Phage/plasmid_primase_P4_C"/>
</dbReference>
<keyword evidence="6" id="KW-1185">Reference proteome</keyword>
<organism evidence="5 6">
    <name type="scientific">Roseibium album</name>
    <dbReference type="NCBI Taxonomy" id="311410"/>
    <lineage>
        <taxon>Bacteria</taxon>
        <taxon>Pseudomonadati</taxon>
        <taxon>Pseudomonadota</taxon>
        <taxon>Alphaproteobacteria</taxon>
        <taxon>Hyphomicrobiales</taxon>
        <taxon>Stappiaceae</taxon>
        <taxon>Roseibium</taxon>
    </lineage>
</organism>
<dbReference type="PANTHER" id="PTHR35372">
    <property type="entry name" value="ATP BINDING PROTEIN-RELATED"/>
    <property type="match status" value="1"/>
</dbReference>
<dbReference type="SMART" id="SM00885">
    <property type="entry name" value="D5_N"/>
    <property type="match status" value="1"/>
</dbReference>
<dbReference type="InterPro" id="IPR045455">
    <property type="entry name" value="NrS-1_pol-like_helicase"/>
</dbReference>
<feature type="domain" description="SF3 helicase" evidence="4">
    <location>
        <begin position="160"/>
        <end position="319"/>
    </location>
</feature>
<evidence type="ECO:0000313" key="6">
    <source>
        <dbReference type="Proteomes" id="UP000049983"/>
    </source>
</evidence>
<dbReference type="OrthoDB" id="9763644at2"/>
<evidence type="ECO:0000259" key="4">
    <source>
        <dbReference type="PROSITE" id="PS51206"/>
    </source>
</evidence>
<keyword evidence="3" id="KW-0067">ATP-binding</keyword>
<dbReference type="GeneID" id="97670512"/>
<sequence length="439" mass="49335">MSSKNVDRLSSPLTQDGLARDFVDKCQTTLRYDHVRGRWFRWNGAVWVEDRTLATFNDIREYIDLCTETHKLSMRKAAFARGVEQFALADQRISVTSEAWNSDRMLLGTPGGTVNLRDGSMKKADPADLISKCTSISPADTADCPRFLQFLDEVTGGDQEMLAYLQRLSGYAQTGETSEQILSFIYGPGGNGKSVFINIFKGISGSYTEVAAIETLTVSRFDSHPTGLAKLHGARAVVASETEEGRNWRVSLIKQLTGGDPISARYMRQDYFDFVPQFTLIVVGNHAPGFGAIDEAIKRRIQIVPFDKTPKVVDKSLEEKLKEEWPGILRWMIDGAVNWYREGLSPPQRVETATQEYLEQEYVFGQWLAECCEINAAGFVPVRNAFLSWKDFAHERNHDPGNERSFSPKMVKNGFVKTTKSVSRKSTKVWTGLNIVANR</sequence>
<dbReference type="InterPro" id="IPR051620">
    <property type="entry name" value="ORF904-like_C"/>
</dbReference>
<dbReference type="EMBL" id="CXWC01000011">
    <property type="protein sequence ID" value="CTQ72200.1"/>
    <property type="molecule type" value="Genomic_DNA"/>
</dbReference>
<evidence type="ECO:0000313" key="5">
    <source>
        <dbReference type="EMBL" id="CTQ72200.1"/>
    </source>
</evidence>
<dbReference type="RefSeq" id="WP_055110876.1">
    <property type="nucleotide sequence ID" value="NZ_CXWA01000022.1"/>
</dbReference>
<dbReference type="Pfam" id="PF08706">
    <property type="entry name" value="D5_N"/>
    <property type="match status" value="1"/>
</dbReference>
<gene>
    <name evidence="5" type="ORF">LA5096_03150</name>
</gene>
<dbReference type="NCBIfam" id="TIGR01613">
    <property type="entry name" value="primase_Cterm"/>
    <property type="match status" value="1"/>
</dbReference>
<dbReference type="SUPFAM" id="SSF52540">
    <property type="entry name" value="P-loop containing nucleoside triphosphate hydrolases"/>
    <property type="match status" value="1"/>
</dbReference>
<dbReference type="Proteomes" id="UP000049983">
    <property type="component" value="Unassembled WGS sequence"/>
</dbReference>
<dbReference type="Gene3D" id="3.40.50.300">
    <property type="entry name" value="P-loop containing nucleotide triphosphate hydrolases"/>
    <property type="match status" value="1"/>
</dbReference>
<dbReference type="AlphaFoldDB" id="A0A0M7ADA4"/>
<dbReference type="InterPro" id="IPR014015">
    <property type="entry name" value="Helicase_SF3_DNA-vir"/>
</dbReference>
<dbReference type="PROSITE" id="PS51206">
    <property type="entry name" value="SF3_HELICASE_1"/>
    <property type="match status" value="1"/>
</dbReference>
<dbReference type="GO" id="GO:0005524">
    <property type="term" value="F:ATP binding"/>
    <property type="evidence" value="ECO:0007669"/>
    <property type="project" value="UniProtKB-KW"/>
</dbReference>
<name>A0A0M7ADA4_9HYPH</name>